<feature type="domain" description="Alcohol dehydrogenase-like C-terminal" evidence="2">
    <location>
        <begin position="174"/>
        <end position="312"/>
    </location>
</feature>
<dbReference type="InterPro" id="IPR013154">
    <property type="entry name" value="ADH-like_N"/>
</dbReference>
<dbReference type="SUPFAM" id="SSF51735">
    <property type="entry name" value="NAD(P)-binding Rossmann-fold domains"/>
    <property type="match status" value="1"/>
</dbReference>
<reference evidence="4 5" key="1">
    <citation type="submission" date="2020-08" db="EMBL/GenBank/DDBJ databases">
        <title>Genomic Encyclopedia of Type Strains, Phase IV (KMG-IV): sequencing the most valuable type-strain genomes for metagenomic binning, comparative biology and taxonomic classification.</title>
        <authorList>
            <person name="Goeker M."/>
        </authorList>
    </citation>
    <scope>NUCLEOTIDE SEQUENCE [LARGE SCALE GENOMIC DNA]</scope>
    <source>
        <strain evidence="4 5">DSM 26189</strain>
    </source>
</reference>
<evidence type="ECO:0000256" key="1">
    <source>
        <dbReference type="ARBA" id="ARBA00023002"/>
    </source>
</evidence>
<keyword evidence="5" id="KW-1185">Reference proteome</keyword>
<name>A0A7W6FP64_9SPHN</name>
<sequence>MRAAIRRGPAIVVDECEIPPPGQGQVRVRTHHCGICGSDLHAIHHFESFIDYGRRAGLLTGRIDPGRDVVLGHEFCAEIVEFGPGTERALKEGAMVGAFAVNFDEKGAEGVGWSNHYPGGYAEYMVLTESMLVPVTNGCPSERAALAEPMAVAIHAVNKADHQDSAYMVVGCGPIGLAIIAELKARGLGPVVAVDYVAERRAVAERLGADLLVDPAVGDPHDHWAGLDVPYGPVVYPRAQSRARRAVLFECVGVPGMLNRLIDAAPRNAQIIVAGVCMAPDSIEPSLAINKELEIKFSMAFSADEFRQSMHRICEGELDVSPLISRIVGLDELPATFDELLTAPRSAKVLVDPRR</sequence>
<dbReference type="Proteomes" id="UP000571950">
    <property type="component" value="Unassembled WGS sequence"/>
</dbReference>
<proteinExistence type="predicted"/>
<dbReference type="RefSeq" id="WP_188071346.1">
    <property type="nucleotide sequence ID" value="NZ_BSPS01000039.1"/>
</dbReference>
<dbReference type="SUPFAM" id="SSF50129">
    <property type="entry name" value="GroES-like"/>
    <property type="match status" value="1"/>
</dbReference>
<dbReference type="Gene3D" id="3.90.180.10">
    <property type="entry name" value="Medium-chain alcohol dehydrogenases, catalytic domain"/>
    <property type="match status" value="1"/>
</dbReference>
<gene>
    <name evidence="4" type="ORF">GGR43_001511</name>
</gene>
<evidence type="ECO:0000259" key="3">
    <source>
        <dbReference type="Pfam" id="PF08240"/>
    </source>
</evidence>
<dbReference type="InterPro" id="IPR011032">
    <property type="entry name" value="GroES-like_sf"/>
</dbReference>
<dbReference type="PANTHER" id="PTHR43189">
    <property type="entry name" value="ZINC-TYPE ALCOHOL DEHYDROGENASE-LIKE PROTEIN C1198.01-RELATED"/>
    <property type="match status" value="1"/>
</dbReference>
<evidence type="ECO:0000313" key="4">
    <source>
        <dbReference type="EMBL" id="MBB3925796.1"/>
    </source>
</evidence>
<comment type="caution">
    <text evidence="4">The sequence shown here is derived from an EMBL/GenBank/DDBJ whole genome shotgun (WGS) entry which is preliminary data.</text>
</comment>
<accession>A0A7W6FP64</accession>
<dbReference type="AlphaFoldDB" id="A0A7W6FP64"/>
<evidence type="ECO:0000313" key="5">
    <source>
        <dbReference type="Proteomes" id="UP000571950"/>
    </source>
</evidence>
<dbReference type="Pfam" id="PF00107">
    <property type="entry name" value="ADH_zinc_N"/>
    <property type="match status" value="1"/>
</dbReference>
<protein>
    <submittedName>
        <fullName evidence="4">Threonine dehydrogenase-like Zn-dependent dehydrogenase</fullName>
    </submittedName>
</protein>
<keyword evidence="1" id="KW-0560">Oxidoreductase</keyword>
<dbReference type="InterPro" id="IPR013149">
    <property type="entry name" value="ADH-like_C"/>
</dbReference>
<organism evidence="4 5">
    <name type="scientific">Sphingobium jiangsuense</name>
    <dbReference type="NCBI Taxonomy" id="870476"/>
    <lineage>
        <taxon>Bacteria</taxon>
        <taxon>Pseudomonadati</taxon>
        <taxon>Pseudomonadota</taxon>
        <taxon>Alphaproteobacteria</taxon>
        <taxon>Sphingomonadales</taxon>
        <taxon>Sphingomonadaceae</taxon>
        <taxon>Sphingobium</taxon>
    </lineage>
</organism>
<dbReference type="PANTHER" id="PTHR43189:SF1">
    <property type="entry name" value="ZINC-TYPE ALCOHOL DEHYDROGENASE-LIKE PROTEIN C1198.01"/>
    <property type="match status" value="1"/>
</dbReference>
<evidence type="ECO:0000259" key="2">
    <source>
        <dbReference type="Pfam" id="PF00107"/>
    </source>
</evidence>
<dbReference type="Gene3D" id="3.40.50.720">
    <property type="entry name" value="NAD(P)-binding Rossmann-like Domain"/>
    <property type="match status" value="1"/>
</dbReference>
<dbReference type="InterPro" id="IPR036291">
    <property type="entry name" value="NAD(P)-bd_dom_sf"/>
</dbReference>
<dbReference type="GO" id="GO:0016491">
    <property type="term" value="F:oxidoreductase activity"/>
    <property type="evidence" value="ECO:0007669"/>
    <property type="project" value="UniProtKB-KW"/>
</dbReference>
<dbReference type="EMBL" id="JACIDT010000004">
    <property type="protein sequence ID" value="MBB3925796.1"/>
    <property type="molecule type" value="Genomic_DNA"/>
</dbReference>
<dbReference type="Pfam" id="PF08240">
    <property type="entry name" value="ADH_N"/>
    <property type="match status" value="1"/>
</dbReference>
<feature type="domain" description="Alcohol dehydrogenase-like N-terminal" evidence="3">
    <location>
        <begin position="22"/>
        <end position="135"/>
    </location>
</feature>